<dbReference type="PANTHER" id="PTHR12857:SF0">
    <property type="entry name" value="CXXC MOTIF CONTAINING ZINC BINDING PROTEIN"/>
    <property type="match status" value="1"/>
</dbReference>
<evidence type="ECO:0000256" key="1">
    <source>
        <dbReference type="ARBA" id="ARBA00007818"/>
    </source>
</evidence>
<dbReference type="EMBL" id="KV423924">
    <property type="protein sequence ID" value="KZT61310.1"/>
    <property type="molecule type" value="Genomic_DNA"/>
</dbReference>
<proteinExistence type="inferred from homology"/>
<evidence type="ECO:0000256" key="2">
    <source>
        <dbReference type="ARBA" id="ARBA00022723"/>
    </source>
</evidence>
<dbReference type="OrthoDB" id="10248838at2759"/>
<reference evidence="4 5" key="1">
    <citation type="journal article" date="2016" name="Mol. Biol. Evol.">
        <title>Comparative Genomics of Early-Diverging Mushroom-Forming Fungi Provides Insights into the Origins of Lignocellulose Decay Capabilities.</title>
        <authorList>
            <person name="Nagy L.G."/>
            <person name="Riley R."/>
            <person name="Tritt A."/>
            <person name="Adam C."/>
            <person name="Daum C."/>
            <person name="Floudas D."/>
            <person name="Sun H."/>
            <person name="Yadav J.S."/>
            <person name="Pangilinan J."/>
            <person name="Larsson K.H."/>
            <person name="Matsuura K."/>
            <person name="Barry K."/>
            <person name="Labutti K."/>
            <person name="Kuo R."/>
            <person name="Ohm R.A."/>
            <person name="Bhattacharya S.S."/>
            <person name="Shirouzu T."/>
            <person name="Yoshinaga Y."/>
            <person name="Martin F.M."/>
            <person name="Grigoriev I.V."/>
            <person name="Hibbett D.S."/>
        </authorList>
    </citation>
    <scope>NUCLEOTIDE SEQUENCE [LARGE SCALE GENOMIC DNA]</scope>
    <source>
        <strain evidence="4 5">HHB12733</strain>
    </source>
</reference>
<accession>A0A165J353</accession>
<keyword evidence="5" id="KW-1185">Reference proteome</keyword>
<dbReference type="AlphaFoldDB" id="A0A165J353"/>
<name>A0A165J353_9BASI</name>
<dbReference type="GO" id="GO:0008270">
    <property type="term" value="F:zinc ion binding"/>
    <property type="evidence" value="ECO:0007669"/>
    <property type="project" value="TreeGrafter"/>
</dbReference>
<dbReference type="FunCoup" id="A0A165J353">
    <property type="interactions" value="289"/>
</dbReference>
<sequence>MAPNQVKCGSCNEIHTNFVTVNMHVRPTQPWYLPNHSELNLKGRSSMSCRVREVAHTPPYTADDAPHFAPLITLDCRGLEFTGFDPQGMWECKGAESGTKFGEIELGEGEWTDYDEKAKQSVSIMEIESKWDRAQ</sequence>
<gene>
    <name evidence="4" type="ORF">CALCODRAFT_480028</name>
</gene>
<dbReference type="InterPro" id="IPR008584">
    <property type="entry name" value="CXXC_Zn-binding_euk"/>
</dbReference>
<dbReference type="SUPFAM" id="SSF141678">
    <property type="entry name" value="MAL13P1.257-like"/>
    <property type="match status" value="1"/>
</dbReference>
<dbReference type="Proteomes" id="UP000076842">
    <property type="component" value="Unassembled WGS sequence"/>
</dbReference>
<evidence type="ECO:0000313" key="5">
    <source>
        <dbReference type="Proteomes" id="UP000076842"/>
    </source>
</evidence>
<keyword evidence="2" id="KW-0479">Metal-binding</keyword>
<evidence type="ECO:0000256" key="3">
    <source>
        <dbReference type="ARBA" id="ARBA00022833"/>
    </source>
</evidence>
<keyword evidence="3" id="KW-0862">Zinc</keyword>
<protein>
    <submittedName>
        <fullName evidence="4">DUF866-domain-containing protein</fullName>
    </submittedName>
</protein>
<dbReference type="PANTHER" id="PTHR12857">
    <property type="entry name" value="CXXC MOTIF CONTAINING ZINC BINDING PROTEIN"/>
    <property type="match status" value="1"/>
</dbReference>
<evidence type="ECO:0000313" key="4">
    <source>
        <dbReference type="EMBL" id="KZT61310.1"/>
    </source>
</evidence>
<comment type="similarity">
    <text evidence="1">Belongs to the UPF0587 family.</text>
</comment>
<dbReference type="InParanoid" id="A0A165J353"/>
<organism evidence="4 5">
    <name type="scientific">Calocera cornea HHB12733</name>
    <dbReference type="NCBI Taxonomy" id="1353952"/>
    <lineage>
        <taxon>Eukaryota</taxon>
        <taxon>Fungi</taxon>
        <taxon>Dikarya</taxon>
        <taxon>Basidiomycota</taxon>
        <taxon>Agaricomycotina</taxon>
        <taxon>Dacrymycetes</taxon>
        <taxon>Dacrymycetales</taxon>
        <taxon>Dacrymycetaceae</taxon>
        <taxon>Calocera</taxon>
    </lineage>
</organism>
<dbReference type="Pfam" id="PF05907">
    <property type="entry name" value="CXXC_Zn-b_euk"/>
    <property type="match status" value="1"/>
</dbReference>